<accession>A0AAN9C932</accession>
<reference evidence="1 2" key="1">
    <citation type="submission" date="2024-02" db="EMBL/GenBank/DDBJ databases">
        <title>Chromosome-level genome assembly of the Eurasian Minnow (Phoxinus phoxinus).</title>
        <authorList>
            <person name="Oriowo T.O."/>
            <person name="Martin S."/>
            <person name="Stange M."/>
            <person name="Chrysostomakis Y."/>
            <person name="Brown T."/>
            <person name="Winkler S."/>
            <person name="Kukowka S."/>
            <person name="Myers E.W."/>
            <person name="Bohne A."/>
        </authorList>
    </citation>
    <scope>NUCLEOTIDE SEQUENCE [LARGE SCALE GENOMIC DNA]</scope>
    <source>
        <strain evidence="1">ZFMK-TIS-60720</strain>
        <tissue evidence="1">Whole Organism</tissue>
    </source>
</reference>
<protein>
    <submittedName>
        <fullName evidence="1">Uncharacterized protein</fullName>
    </submittedName>
</protein>
<comment type="caution">
    <text evidence="1">The sequence shown here is derived from an EMBL/GenBank/DDBJ whole genome shotgun (WGS) entry which is preliminary data.</text>
</comment>
<sequence>MCSGVLRKTVFTEHSLTLHQEMPLESLSRKEKAVLCGDAGEFSRPELISDGLKHSVNVCWGEMSPCFSFLGGHRVLSPKDEREQTSVLLLGCISASGMGDLHSCEGNTVQCKMYDPS</sequence>
<keyword evidence="2" id="KW-1185">Reference proteome</keyword>
<dbReference type="EMBL" id="JAYKXH010000023">
    <property type="protein sequence ID" value="KAK7125490.1"/>
    <property type="molecule type" value="Genomic_DNA"/>
</dbReference>
<dbReference type="AlphaFoldDB" id="A0AAN9C932"/>
<organism evidence="1 2">
    <name type="scientific">Phoxinus phoxinus</name>
    <name type="common">Eurasian minnow</name>
    <dbReference type="NCBI Taxonomy" id="58324"/>
    <lineage>
        <taxon>Eukaryota</taxon>
        <taxon>Metazoa</taxon>
        <taxon>Chordata</taxon>
        <taxon>Craniata</taxon>
        <taxon>Vertebrata</taxon>
        <taxon>Euteleostomi</taxon>
        <taxon>Actinopterygii</taxon>
        <taxon>Neopterygii</taxon>
        <taxon>Teleostei</taxon>
        <taxon>Ostariophysi</taxon>
        <taxon>Cypriniformes</taxon>
        <taxon>Leuciscidae</taxon>
        <taxon>Phoxininae</taxon>
        <taxon>Phoxinus</taxon>
    </lineage>
</organism>
<gene>
    <name evidence="1" type="ORF">R3I93_020994</name>
</gene>
<proteinExistence type="predicted"/>
<dbReference type="Proteomes" id="UP001364617">
    <property type="component" value="Unassembled WGS sequence"/>
</dbReference>
<evidence type="ECO:0000313" key="1">
    <source>
        <dbReference type="EMBL" id="KAK7125490.1"/>
    </source>
</evidence>
<evidence type="ECO:0000313" key="2">
    <source>
        <dbReference type="Proteomes" id="UP001364617"/>
    </source>
</evidence>
<name>A0AAN9C932_9TELE</name>